<keyword evidence="3" id="KW-1185">Reference proteome</keyword>
<reference evidence="2 3" key="1">
    <citation type="submission" date="2018-02" db="EMBL/GenBank/DDBJ databases">
        <title>Draft genome of wild Prunus yedoensis var. nudiflora.</title>
        <authorList>
            <person name="Baek S."/>
            <person name="Kim J.-H."/>
            <person name="Choi K."/>
            <person name="Kim G.-B."/>
            <person name="Cho A."/>
            <person name="Jang H."/>
            <person name="Shin C.-H."/>
            <person name="Yu H.-J."/>
            <person name="Mun J.-H."/>
        </authorList>
    </citation>
    <scope>NUCLEOTIDE SEQUENCE [LARGE SCALE GENOMIC DNA]</scope>
    <source>
        <strain evidence="3">cv. Jeju island</strain>
        <tissue evidence="2">Leaf</tissue>
    </source>
</reference>
<dbReference type="OrthoDB" id="2011645at2759"/>
<feature type="chain" id="PRO_5016341118" description="Phytocyanin domain-containing protein" evidence="1">
    <location>
        <begin position="29"/>
        <end position="111"/>
    </location>
</feature>
<evidence type="ECO:0000313" key="2">
    <source>
        <dbReference type="EMBL" id="PQQ00390.1"/>
    </source>
</evidence>
<evidence type="ECO:0008006" key="4">
    <source>
        <dbReference type="Google" id="ProtNLM"/>
    </source>
</evidence>
<name>A0A314Y4M5_PRUYE</name>
<proteinExistence type="predicted"/>
<dbReference type="Proteomes" id="UP000250321">
    <property type="component" value="Unassembled WGS sequence"/>
</dbReference>
<dbReference type="AlphaFoldDB" id="A0A314Y4M5"/>
<dbReference type="InterPro" id="IPR008972">
    <property type="entry name" value="Cupredoxin"/>
</dbReference>
<dbReference type="EMBL" id="PJQY01001698">
    <property type="protein sequence ID" value="PQQ00390.1"/>
    <property type="molecule type" value="Genomic_DNA"/>
</dbReference>
<gene>
    <name evidence="2" type="ORF">Pyn_40260</name>
</gene>
<keyword evidence="1" id="KW-0732">Signal</keyword>
<evidence type="ECO:0000313" key="3">
    <source>
        <dbReference type="Proteomes" id="UP000250321"/>
    </source>
</evidence>
<sequence length="111" mass="12373">MSIGMSKLLVMGISLFVCLLFQCEEIYGKEYVVGDDKGWSPDTNLSSWSEGKKFKAGDALRYYEACDPYPVQKDVYTSGNDHVVLEKGANAFVPLDISYCNRGMKLQVVAE</sequence>
<evidence type="ECO:0000256" key="1">
    <source>
        <dbReference type="SAM" id="SignalP"/>
    </source>
</evidence>
<feature type="signal peptide" evidence="1">
    <location>
        <begin position="1"/>
        <end position="28"/>
    </location>
</feature>
<accession>A0A314Y4M5</accession>
<dbReference type="STRING" id="2094558.A0A314Y4M5"/>
<comment type="caution">
    <text evidence="2">The sequence shown here is derived from an EMBL/GenBank/DDBJ whole genome shotgun (WGS) entry which is preliminary data.</text>
</comment>
<protein>
    <recommendedName>
        <fullName evidence="4">Phytocyanin domain-containing protein</fullName>
    </recommendedName>
</protein>
<dbReference type="SUPFAM" id="SSF49503">
    <property type="entry name" value="Cupredoxins"/>
    <property type="match status" value="1"/>
</dbReference>
<dbReference type="Gene3D" id="2.60.40.420">
    <property type="entry name" value="Cupredoxins - blue copper proteins"/>
    <property type="match status" value="1"/>
</dbReference>
<organism evidence="2 3">
    <name type="scientific">Prunus yedoensis var. nudiflora</name>
    <dbReference type="NCBI Taxonomy" id="2094558"/>
    <lineage>
        <taxon>Eukaryota</taxon>
        <taxon>Viridiplantae</taxon>
        <taxon>Streptophyta</taxon>
        <taxon>Embryophyta</taxon>
        <taxon>Tracheophyta</taxon>
        <taxon>Spermatophyta</taxon>
        <taxon>Magnoliopsida</taxon>
        <taxon>eudicotyledons</taxon>
        <taxon>Gunneridae</taxon>
        <taxon>Pentapetalae</taxon>
        <taxon>rosids</taxon>
        <taxon>fabids</taxon>
        <taxon>Rosales</taxon>
        <taxon>Rosaceae</taxon>
        <taxon>Amygdaloideae</taxon>
        <taxon>Amygdaleae</taxon>
        <taxon>Prunus</taxon>
    </lineage>
</organism>